<protein>
    <submittedName>
        <fullName evidence="9">Inner membrane transporter RhtA</fullName>
    </submittedName>
</protein>
<feature type="transmembrane region" description="Helical" evidence="7">
    <location>
        <begin position="267"/>
        <end position="290"/>
    </location>
</feature>
<evidence type="ECO:0000256" key="6">
    <source>
        <dbReference type="SAM" id="MobiDB-lite"/>
    </source>
</evidence>
<feature type="transmembrane region" description="Helical" evidence="7">
    <location>
        <begin position="176"/>
        <end position="195"/>
    </location>
</feature>
<evidence type="ECO:0000256" key="5">
    <source>
        <dbReference type="ARBA" id="ARBA00023136"/>
    </source>
</evidence>
<reference evidence="9 10" key="1">
    <citation type="submission" date="2020-07" db="EMBL/GenBank/DDBJ databases">
        <title>Sequencing the genomes of 1000 actinobacteria strains.</title>
        <authorList>
            <person name="Klenk H.-P."/>
        </authorList>
    </citation>
    <scope>NUCLEOTIDE SEQUENCE [LARGE SCALE GENOMIC DNA]</scope>
    <source>
        <strain evidence="9 10">DSM 23141</strain>
    </source>
</reference>
<dbReference type="Proteomes" id="UP000553888">
    <property type="component" value="Unassembled WGS sequence"/>
</dbReference>
<dbReference type="Pfam" id="PF00892">
    <property type="entry name" value="EamA"/>
    <property type="match status" value="1"/>
</dbReference>
<evidence type="ECO:0000259" key="8">
    <source>
        <dbReference type="Pfam" id="PF00892"/>
    </source>
</evidence>
<gene>
    <name evidence="9" type="ORF">BJ979_001419</name>
</gene>
<evidence type="ECO:0000256" key="1">
    <source>
        <dbReference type="ARBA" id="ARBA00004141"/>
    </source>
</evidence>
<keyword evidence="10" id="KW-1185">Reference proteome</keyword>
<feature type="transmembrane region" description="Helical" evidence="7">
    <location>
        <begin position="296"/>
        <end position="313"/>
    </location>
</feature>
<keyword evidence="3 7" id="KW-0812">Transmembrane</keyword>
<feature type="domain" description="EamA" evidence="8">
    <location>
        <begin position="177"/>
        <end position="304"/>
    </location>
</feature>
<dbReference type="InterPro" id="IPR050638">
    <property type="entry name" value="AA-Vitamin_Transporters"/>
</dbReference>
<organism evidence="9 10">
    <name type="scientific">Schumannella luteola</name>
    <dbReference type="NCBI Taxonomy" id="472059"/>
    <lineage>
        <taxon>Bacteria</taxon>
        <taxon>Bacillati</taxon>
        <taxon>Actinomycetota</taxon>
        <taxon>Actinomycetes</taxon>
        <taxon>Micrococcales</taxon>
        <taxon>Microbacteriaceae</taxon>
        <taxon>Schumannella</taxon>
    </lineage>
</organism>
<dbReference type="InterPro" id="IPR037185">
    <property type="entry name" value="EmrE-like"/>
</dbReference>
<dbReference type="EMBL" id="JACBZY010000001">
    <property type="protein sequence ID" value="NYG98793.1"/>
    <property type="molecule type" value="Genomic_DNA"/>
</dbReference>
<feature type="transmembrane region" description="Helical" evidence="7">
    <location>
        <begin position="207"/>
        <end position="229"/>
    </location>
</feature>
<dbReference type="Gene3D" id="1.10.3730.20">
    <property type="match status" value="1"/>
</dbReference>
<dbReference type="RefSeq" id="WP_246286716.1">
    <property type="nucleotide sequence ID" value="NZ_JACBZY010000001.1"/>
</dbReference>
<evidence type="ECO:0000313" key="9">
    <source>
        <dbReference type="EMBL" id="NYG98793.1"/>
    </source>
</evidence>
<sequence>MRAPDDETPAGTADDGWTPDSVATGSIGAIPVPAEPTTTYRRWPGILALIIHPPISQSGAALAAIAMTSIGPPGVVAIRQLVAAAVLLPIARPRFWRFSRRTLGLVALLGLATAVMNLGLYGAIDRLGLALAVTLEFLGPLFVAVAGARRVRDFVAAALAAVGVLVLVGPGGTTDWLGVGFGLAGAAGWASYIYLNRSVGAAVPGFQGPALSASLGAVLTVPFLIVAAVEGRVTPLALLLAAVAGVCCSVVPMAADVFALRRIPPRVFGVMATLNPVAAAVAAVVILHQAPTVTEWVGIAVIATANVAATIDVRRRRARPSSEEAAA</sequence>
<keyword evidence="4 7" id="KW-1133">Transmembrane helix</keyword>
<feature type="transmembrane region" description="Helical" evidence="7">
    <location>
        <begin position="127"/>
        <end position="147"/>
    </location>
</feature>
<comment type="subcellular location">
    <subcellularLocation>
        <location evidence="1">Membrane</location>
        <topology evidence="1">Multi-pass membrane protein</topology>
    </subcellularLocation>
</comment>
<dbReference type="PANTHER" id="PTHR32322">
    <property type="entry name" value="INNER MEMBRANE TRANSPORTER"/>
    <property type="match status" value="1"/>
</dbReference>
<comment type="caution">
    <text evidence="9">The sequence shown here is derived from an EMBL/GenBank/DDBJ whole genome shotgun (WGS) entry which is preliminary data.</text>
</comment>
<evidence type="ECO:0000256" key="2">
    <source>
        <dbReference type="ARBA" id="ARBA00007362"/>
    </source>
</evidence>
<dbReference type="PANTHER" id="PTHR32322:SF2">
    <property type="entry name" value="EAMA DOMAIN-CONTAINING PROTEIN"/>
    <property type="match status" value="1"/>
</dbReference>
<evidence type="ECO:0000313" key="10">
    <source>
        <dbReference type="Proteomes" id="UP000553888"/>
    </source>
</evidence>
<accession>A0A852Y8Q5</accession>
<dbReference type="InterPro" id="IPR000620">
    <property type="entry name" value="EamA_dom"/>
</dbReference>
<evidence type="ECO:0000256" key="4">
    <source>
        <dbReference type="ARBA" id="ARBA00022989"/>
    </source>
</evidence>
<proteinExistence type="inferred from homology"/>
<evidence type="ECO:0000256" key="3">
    <source>
        <dbReference type="ARBA" id="ARBA00022692"/>
    </source>
</evidence>
<keyword evidence="5 7" id="KW-0472">Membrane</keyword>
<dbReference type="AlphaFoldDB" id="A0A852Y8Q5"/>
<comment type="similarity">
    <text evidence="2">Belongs to the EamA transporter family.</text>
</comment>
<feature type="transmembrane region" description="Helical" evidence="7">
    <location>
        <begin position="235"/>
        <end position="255"/>
    </location>
</feature>
<name>A0A852Y8Q5_9MICO</name>
<dbReference type="GO" id="GO:0016020">
    <property type="term" value="C:membrane"/>
    <property type="evidence" value="ECO:0007669"/>
    <property type="project" value="UniProtKB-SubCell"/>
</dbReference>
<evidence type="ECO:0000256" key="7">
    <source>
        <dbReference type="SAM" id="Phobius"/>
    </source>
</evidence>
<feature type="region of interest" description="Disordered" evidence="6">
    <location>
        <begin position="1"/>
        <end position="20"/>
    </location>
</feature>
<dbReference type="SUPFAM" id="SSF103481">
    <property type="entry name" value="Multidrug resistance efflux transporter EmrE"/>
    <property type="match status" value="2"/>
</dbReference>
<feature type="transmembrane region" description="Helical" evidence="7">
    <location>
        <begin position="154"/>
        <end position="170"/>
    </location>
</feature>
<feature type="transmembrane region" description="Helical" evidence="7">
    <location>
        <begin position="103"/>
        <end position="121"/>
    </location>
</feature>